<gene>
    <name evidence="2" type="ORF">ACFYTF_27490</name>
</gene>
<dbReference type="PANTHER" id="PTHR33164">
    <property type="entry name" value="TRANSCRIPTIONAL REGULATOR, MARR FAMILY"/>
    <property type="match status" value="1"/>
</dbReference>
<dbReference type="EMBL" id="JBIAMX010000022">
    <property type="protein sequence ID" value="MFF0546587.1"/>
    <property type="molecule type" value="Genomic_DNA"/>
</dbReference>
<protein>
    <submittedName>
        <fullName evidence="2">MarR family winged helix-turn-helix transcriptional regulator</fullName>
    </submittedName>
</protein>
<dbReference type="SUPFAM" id="SSF46785">
    <property type="entry name" value="Winged helix' DNA-binding domain"/>
    <property type="match status" value="1"/>
</dbReference>
<dbReference type="InterPro" id="IPR000835">
    <property type="entry name" value="HTH_MarR-typ"/>
</dbReference>
<dbReference type="InterPro" id="IPR036390">
    <property type="entry name" value="WH_DNA-bd_sf"/>
</dbReference>
<evidence type="ECO:0000259" key="1">
    <source>
        <dbReference type="SMART" id="SM00347"/>
    </source>
</evidence>
<dbReference type="Proteomes" id="UP001601444">
    <property type="component" value="Unassembled WGS sequence"/>
</dbReference>
<name>A0ABW6PW97_9NOCA</name>
<sequence length="157" mass="17141">MLDELDATERRAWSAVVVLAMRLPGALDSLLQREHGLTHFEYRVLSALDGAPDGRMRMGVLAEHGHGSISRLSHVVSKLERMDWARRAAPGSGRGVDVVITPSGRSRVHAATPLYLKTVRELVLGALERPQLAELAELGDRLNEHLAGVLGDDAARR</sequence>
<proteinExistence type="predicted"/>
<evidence type="ECO:0000313" key="3">
    <source>
        <dbReference type="Proteomes" id="UP001601444"/>
    </source>
</evidence>
<organism evidence="2 3">
    <name type="scientific">Nocardia thailandica</name>
    <dbReference type="NCBI Taxonomy" id="257275"/>
    <lineage>
        <taxon>Bacteria</taxon>
        <taxon>Bacillati</taxon>
        <taxon>Actinomycetota</taxon>
        <taxon>Actinomycetes</taxon>
        <taxon>Mycobacteriales</taxon>
        <taxon>Nocardiaceae</taxon>
        <taxon>Nocardia</taxon>
    </lineage>
</organism>
<dbReference type="InterPro" id="IPR039422">
    <property type="entry name" value="MarR/SlyA-like"/>
</dbReference>
<dbReference type="Gene3D" id="1.10.10.10">
    <property type="entry name" value="Winged helix-like DNA-binding domain superfamily/Winged helix DNA-binding domain"/>
    <property type="match status" value="1"/>
</dbReference>
<keyword evidence="3" id="KW-1185">Reference proteome</keyword>
<dbReference type="RefSeq" id="WP_387702907.1">
    <property type="nucleotide sequence ID" value="NZ_JBIAMX010000022.1"/>
</dbReference>
<accession>A0ABW6PW97</accession>
<dbReference type="PANTHER" id="PTHR33164:SF99">
    <property type="entry name" value="MARR FAMILY REGULATORY PROTEIN"/>
    <property type="match status" value="1"/>
</dbReference>
<feature type="domain" description="HTH marR-type" evidence="1">
    <location>
        <begin position="30"/>
        <end position="129"/>
    </location>
</feature>
<reference evidence="2 3" key="1">
    <citation type="submission" date="2024-10" db="EMBL/GenBank/DDBJ databases">
        <title>The Natural Products Discovery Center: Release of the First 8490 Sequenced Strains for Exploring Actinobacteria Biosynthetic Diversity.</title>
        <authorList>
            <person name="Kalkreuter E."/>
            <person name="Kautsar S.A."/>
            <person name="Yang D."/>
            <person name="Bader C.D."/>
            <person name="Teijaro C.N."/>
            <person name="Fluegel L."/>
            <person name="Davis C.M."/>
            <person name="Simpson J.R."/>
            <person name="Lauterbach L."/>
            <person name="Steele A.D."/>
            <person name="Gui C."/>
            <person name="Meng S."/>
            <person name="Li G."/>
            <person name="Viehrig K."/>
            <person name="Ye F."/>
            <person name="Su P."/>
            <person name="Kiefer A.F."/>
            <person name="Nichols A."/>
            <person name="Cepeda A.J."/>
            <person name="Yan W."/>
            <person name="Fan B."/>
            <person name="Jiang Y."/>
            <person name="Adhikari A."/>
            <person name="Zheng C.-J."/>
            <person name="Schuster L."/>
            <person name="Cowan T.M."/>
            <person name="Smanski M.J."/>
            <person name="Chevrette M.G."/>
            <person name="De Carvalho L.P.S."/>
            <person name="Shen B."/>
        </authorList>
    </citation>
    <scope>NUCLEOTIDE SEQUENCE [LARGE SCALE GENOMIC DNA]</scope>
    <source>
        <strain evidence="2 3">NPDC004045</strain>
    </source>
</reference>
<evidence type="ECO:0000313" key="2">
    <source>
        <dbReference type="EMBL" id="MFF0546587.1"/>
    </source>
</evidence>
<comment type="caution">
    <text evidence="2">The sequence shown here is derived from an EMBL/GenBank/DDBJ whole genome shotgun (WGS) entry which is preliminary data.</text>
</comment>
<dbReference type="SMART" id="SM00347">
    <property type="entry name" value="HTH_MARR"/>
    <property type="match status" value="1"/>
</dbReference>
<dbReference type="InterPro" id="IPR036388">
    <property type="entry name" value="WH-like_DNA-bd_sf"/>
</dbReference>